<dbReference type="InterPro" id="IPR045619">
    <property type="entry name" value="DUF6443"/>
</dbReference>
<dbReference type="Pfam" id="PF20041">
    <property type="entry name" value="DUF6443"/>
    <property type="match status" value="1"/>
</dbReference>
<dbReference type="PANTHER" id="PTHR46708">
    <property type="entry name" value="TENASCIN"/>
    <property type="match status" value="1"/>
</dbReference>
<dbReference type="InterPro" id="IPR050991">
    <property type="entry name" value="ECM_Regulatory_Proteins"/>
</dbReference>
<dbReference type="Proteomes" id="UP001319180">
    <property type="component" value="Unassembled WGS sequence"/>
</dbReference>
<dbReference type="RefSeq" id="WP_254089057.1">
    <property type="nucleotide sequence ID" value="NZ_JAHESC010000004.1"/>
</dbReference>
<dbReference type="SUPFAM" id="SSF49265">
    <property type="entry name" value="Fibronectin type III"/>
    <property type="match status" value="2"/>
</dbReference>
<dbReference type="CDD" id="cd00063">
    <property type="entry name" value="FN3"/>
    <property type="match status" value="2"/>
</dbReference>
<accession>A0AAP2GGR8</accession>
<evidence type="ECO:0000256" key="2">
    <source>
        <dbReference type="SAM" id="SignalP"/>
    </source>
</evidence>
<dbReference type="InterPro" id="IPR036116">
    <property type="entry name" value="FN3_sf"/>
</dbReference>
<dbReference type="PANTHER" id="PTHR46708:SF2">
    <property type="entry name" value="FIBRONECTIN TYPE-III DOMAIN-CONTAINING PROTEIN"/>
    <property type="match status" value="1"/>
</dbReference>
<name>A0AAP2GGR8_9BACT</name>
<feature type="chain" id="PRO_5042921185" evidence="2">
    <location>
        <begin position="47"/>
        <end position="1988"/>
    </location>
</feature>
<evidence type="ECO:0000259" key="3">
    <source>
        <dbReference type="PROSITE" id="PS50853"/>
    </source>
</evidence>
<dbReference type="NCBIfam" id="TIGR03696">
    <property type="entry name" value="Rhs_assc_core"/>
    <property type="match status" value="1"/>
</dbReference>
<sequence length="1988" mass="218639">MSIFKFCRCAGVLNKKNAFMTKCCFLRVRTLVMVLVFFLTWASATAQITVTSPAGGESIVVGASFTVRYSSSVSISYVVAEIYKGAQKITTLTSIYPNTNYSVSTAGYSPGTDYRVKVFDYASPSVVAWSNYFSVVALAPPTAYSAINVYSNSFTAKWSAVAGATGYVIDVSTVSNFSSFVYIYNNLSTSTLTGSATSAAITNSIYPATYYYYRLRAINSSGQSTNSNIITVLTLPLAPVLNAASSVSSNSFVINWAPVSGVVSGYRVDVSTNSDFSSFVAGYNNISTSGTSLSLSGLSPNTIYYYRVRAENGSGNSANSAIGSKSTTLVAPVANAATSVTESSFMANWSLVSGASDYVIDISTLSDFSSFHYYYNNLSTTALTGGGAIVAIYGSIASATYYYYRFRAVNGAGQSANSNIVTVLTLPQAPVALPVTNVTTTSFTANWSPVSGVVTGYEVDVSSSSTFSTLIPGFSDLPATGTSLTITGLPGNTIYYYRVRARNGSGSSANSVGRPALCSTQWLITPNGGEVYQPGAAIPIIYNTALYSVYGIAVELYMGNQKVFPTGSTPYFGSIQSIIPDPLPFGDNYRIHIYDIDNPGVEDWSDEPFEIGNGINYVRTETVLVRDIKTKTAITALEVGQKYTNTDYFDGLGRLVQKVAWKASPSHKDIVQPVAYDGFGREQFKYEPFTMGSNGWYKDVAGIINASGNYIGDAQAFYAPGSDNDVVDNTNPFSEARLEASPLNRVIKQGAPGVPWQPNNTDSYSSTDHTIKYSHEFNAAGEVLEWRYTPPTSANPLGLVNATSTATPTQPNYFGVAQLWKDKIKDENGFESIVYSNKDRQVVLRRKQLIAGATVINDTNYASTYYIYDAFDNLVAVIQPEGVARLATEYYQSGATDATKESFLQKWAFRYSYDARRRMTKKQVPGALPAYLVYDNRDRVVLTQDGNLRLDGVTNLNKWLFSKYDAFNRVVLTGIYTADLTLDQAGMQGRVDAFYNNLTANQADWFETYIGNGSGNVLGYNNKSFPRVTDTAPYLTANYYDSYDSFNAPAEYSYATQGLPGQEAANALVNGQQVANLVKNLTSQSWLRTVSYYDSKYRLIQTVSDHIKGTVRSGTVYDFVGNVLYSKRDYAVNAATVSVKETFTYDHSGRLLTHKHSYDNANDVTIVKNRYNELGQLVDKQLHSTNDTDFKQSIDYAYNSRGWLTRINGSDITTQQPGDATLDYFGMDLNYDDVASGFSSTASFNGNISSIRWMKGVGTGNTREAYSFSYDPMSRFTNADHFDFSNDLWISNNNAFGEAITEYDRNGNIKKLKRKSFGGVLIDDLVYGYVGNLLSYVNDTQDPLKGFINGNTGTDDYSYDLNGNLDKDKNKGLLTKGSIRYNHLNLPSQVLKGTDQISYVYDATGAKLSQVVSGATSKTTDYIGELIYENNSLLFVNHTEGRVIPAGSEYQYYLKDHLGNVQLTFTTKPQSTTTYSTNFETPTSPDFQNYTTNTFDLVDHTDAGTTYTKTQLLNGGQYGRVGLGKSFSVMPGDQISASASAKYMNLSTSSNTNSLIISLASAFGVSPSSTGEQLKLYNGLNSYAGIVPGGDHNADDEDAPKAFITIVFFDRNYNFVDAAWDQVSTVGEQTSPTVKQPHDLVTVTARAPVGGFAYIFLSNEHPTFVNVYFDDASVSYTPSEIISADDYYPFGSTFNSYNRENSIRQNYKFNGIEEQNDLNLEVYSAFYRMYDPVVGRWWQVDPKPSFQESPYLGMDGNPILRPDPLGDKVRYERGDGVTREQHREFKREIRQMRKNSDSFGKMHKDLRKDRATFVYKSESNNVSTSGAYGNTEQKDGKTYMRVNVNSDAEGSQSATQISGIAHETGHGWRQQQGLELPEPTITGADRASMNSYIDAFAQTHETNERGASHIENIVKSELMRSGNAAYGGISLRSEYSPGFKSVMKFDVNGQMQKTLRVTTYDVLELPRDANYYNQKIDIHQEHGVHPIE</sequence>
<keyword evidence="1" id="KW-0677">Repeat</keyword>
<gene>
    <name evidence="4" type="ORF">KK078_04520</name>
</gene>
<dbReference type="SMART" id="SM00060">
    <property type="entry name" value="FN3"/>
    <property type="match status" value="4"/>
</dbReference>
<feature type="domain" description="Fibronectin type-III" evidence="3">
    <location>
        <begin position="429"/>
        <end position="528"/>
    </location>
</feature>
<evidence type="ECO:0000313" key="5">
    <source>
        <dbReference type="Proteomes" id="UP001319180"/>
    </source>
</evidence>
<dbReference type="EMBL" id="JAHESC010000004">
    <property type="protein sequence ID" value="MBT1685805.1"/>
    <property type="molecule type" value="Genomic_DNA"/>
</dbReference>
<keyword evidence="5" id="KW-1185">Reference proteome</keyword>
<evidence type="ECO:0000256" key="1">
    <source>
        <dbReference type="ARBA" id="ARBA00022737"/>
    </source>
</evidence>
<organism evidence="4 5">
    <name type="scientific">Dawidia soli</name>
    <dbReference type="NCBI Taxonomy" id="2782352"/>
    <lineage>
        <taxon>Bacteria</taxon>
        <taxon>Pseudomonadati</taxon>
        <taxon>Bacteroidota</taxon>
        <taxon>Cytophagia</taxon>
        <taxon>Cytophagales</taxon>
        <taxon>Chryseotaleaceae</taxon>
        <taxon>Dawidia</taxon>
    </lineage>
</organism>
<protein>
    <submittedName>
        <fullName evidence="4">Fibronectin type III domain-containing protein</fullName>
    </submittedName>
</protein>
<dbReference type="Pfam" id="PF00041">
    <property type="entry name" value="fn3"/>
    <property type="match status" value="2"/>
</dbReference>
<evidence type="ECO:0000313" key="4">
    <source>
        <dbReference type="EMBL" id="MBT1685805.1"/>
    </source>
</evidence>
<feature type="domain" description="Fibronectin type-III" evidence="3">
    <location>
        <begin position="140"/>
        <end position="234"/>
    </location>
</feature>
<proteinExistence type="predicted"/>
<dbReference type="Gene3D" id="2.180.10.10">
    <property type="entry name" value="RHS repeat-associated core"/>
    <property type="match status" value="2"/>
</dbReference>
<feature type="signal peptide" evidence="2">
    <location>
        <begin position="1"/>
        <end position="46"/>
    </location>
</feature>
<keyword evidence="2" id="KW-0732">Signal</keyword>
<comment type="caution">
    <text evidence="4">The sequence shown here is derived from an EMBL/GenBank/DDBJ whole genome shotgun (WGS) entry which is preliminary data.</text>
</comment>
<dbReference type="InterPro" id="IPR003961">
    <property type="entry name" value="FN3_dom"/>
</dbReference>
<feature type="domain" description="Fibronectin type-III" evidence="3">
    <location>
        <begin position="235"/>
        <end position="331"/>
    </location>
</feature>
<reference evidence="4 5" key="1">
    <citation type="submission" date="2021-05" db="EMBL/GenBank/DDBJ databases">
        <title>A Polyphasic approach of four new species of the genus Ohtaekwangia: Ohtaekwangia histidinii sp. nov., Ohtaekwangia cretensis sp. nov., Ohtaekwangia indiensis sp. nov., Ohtaekwangia reichenbachii sp. nov. from diverse environment.</title>
        <authorList>
            <person name="Octaviana S."/>
        </authorList>
    </citation>
    <scope>NUCLEOTIDE SEQUENCE [LARGE SCALE GENOMIC DNA]</scope>
    <source>
        <strain evidence="4 5">PWU37</strain>
    </source>
</reference>
<dbReference type="InterPro" id="IPR022385">
    <property type="entry name" value="Rhs_assc_core"/>
</dbReference>
<dbReference type="Gene3D" id="2.60.40.10">
    <property type="entry name" value="Immunoglobulins"/>
    <property type="match status" value="4"/>
</dbReference>
<dbReference type="PROSITE" id="PS50853">
    <property type="entry name" value="FN3"/>
    <property type="match status" value="3"/>
</dbReference>
<dbReference type="InterPro" id="IPR013783">
    <property type="entry name" value="Ig-like_fold"/>
</dbReference>